<name>A0ABS9CKM3_9BACT</name>
<dbReference type="EMBL" id="JADYTN010000025">
    <property type="protein sequence ID" value="MCF2564471.1"/>
    <property type="molecule type" value="Genomic_DNA"/>
</dbReference>
<organism evidence="1 2">
    <name type="scientific">Xylanibacter brevis</name>
    <dbReference type="NCBI Taxonomy" id="83231"/>
    <lineage>
        <taxon>Bacteria</taxon>
        <taxon>Pseudomonadati</taxon>
        <taxon>Bacteroidota</taxon>
        <taxon>Bacteroidia</taxon>
        <taxon>Bacteroidales</taxon>
        <taxon>Prevotellaceae</taxon>
        <taxon>Xylanibacter</taxon>
    </lineage>
</organism>
<dbReference type="RefSeq" id="WP_094391667.1">
    <property type="nucleotide sequence ID" value="NZ_JADYTN010000025.1"/>
</dbReference>
<keyword evidence="2" id="KW-1185">Reference proteome</keyword>
<accession>A0ABS9CKM3</accession>
<sequence length="212" mass="24592">MMKKSIIWVSAVLLMMAFGCRNHNRMAEYQRKIDSIKKAETTKAMLPVPDNREPLTVFFDSLSMIALPLHYTPEFVEYLPQMTPVPKLFNSSMGCEGDQKLKAAILPPTPHFNMVLLAERMDSITPPTLYLCVFDHDNVMQDRLTIYERADGDLNGEIGSMKLEYSVTSRYEVTLMRFFRSDNKPDADFEWKESRKFHINREGHFEEEPADL</sequence>
<comment type="caution">
    <text evidence="1">The sequence shown here is derived from an EMBL/GenBank/DDBJ whole genome shotgun (WGS) entry which is preliminary data.</text>
</comment>
<dbReference type="PROSITE" id="PS51257">
    <property type="entry name" value="PROKAR_LIPOPROTEIN"/>
    <property type="match status" value="1"/>
</dbReference>
<dbReference type="Proteomes" id="UP001200470">
    <property type="component" value="Unassembled WGS sequence"/>
</dbReference>
<evidence type="ECO:0008006" key="3">
    <source>
        <dbReference type="Google" id="ProtNLM"/>
    </source>
</evidence>
<gene>
    <name evidence="1" type="ORF">I6E12_10145</name>
</gene>
<reference evidence="1 2" key="1">
    <citation type="submission" date="2020-12" db="EMBL/GenBank/DDBJ databases">
        <title>Whole genome sequences of gut porcine anaerobes.</title>
        <authorList>
            <person name="Kubasova T."/>
            <person name="Jahodarova E."/>
            <person name="Rychlik I."/>
        </authorList>
    </citation>
    <scope>NUCLEOTIDE SEQUENCE [LARGE SCALE GENOMIC DNA]</scope>
    <source>
        <strain evidence="1 2">An925</strain>
    </source>
</reference>
<proteinExistence type="predicted"/>
<protein>
    <recommendedName>
        <fullName evidence="3">Lipoprotein</fullName>
    </recommendedName>
</protein>
<evidence type="ECO:0000313" key="2">
    <source>
        <dbReference type="Proteomes" id="UP001200470"/>
    </source>
</evidence>
<evidence type="ECO:0000313" key="1">
    <source>
        <dbReference type="EMBL" id="MCF2564471.1"/>
    </source>
</evidence>